<keyword evidence="6" id="KW-0547">Nucleotide-binding</keyword>
<keyword evidence="4" id="KW-0808">Transferase</keyword>
<comment type="catalytic activity">
    <reaction evidence="10">
        <text>L-seryl-[protein] + ATP = O-phospho-L-seryl-[protein] + ADP + H(+)</text>
        <dbReference type="Rhea" id="RHEA:17989"/>
        <dbReference type="Rhea" id="RHEA-COMP:9863"/>
        <dbReference type="Rhea" id="RHEA-COMP:11604"/>
        <dbReference type="ChEBI" id="CHEBI:15378"/>
        <dbReference type="ChEBI" id="CHEBI:29999"/>
        <dbReference type="ChEBI" id="CHEBI:30616"/>
        <dbReference type="ChEBI" id="CHEBI:83421"/>
        <dbReference type="ChEBI" id="CHEBI:456216"/>
        <dbReference type="EC" id="2.7.11.1"/>
    </reaction>
</comment>
<evidence type="ECO:0000256" key="10">
    <source>
        <dbReference type="ARBA" id="ARBA00048679"/>
    </source>
</evidence>
<reference evidence="12 13" key="1">
    <citation type="submission" date="2024-04" db="EMBL/GenBank/DDBJ databases">
        <title>Symmetric and asymmetric DNA N6-adenine methylation regulates different biological responses in Mucorales.</title>
        <authorList>
            <consortium name="Lawrence Berkeley National Laboratory"/>
            <person name="Lax C."/>
            <person name="Mondo S.J."/>
            <person name="Osorio-Concepcion M."/>
            <person name="Muszewska A."/>
            <person name="Corrochano-Luque M."/>
            <person name="Gutierrez G."/>
            <person name="Riley R."/>
            <person name="Lipzen A."/>
            <person name="Guo J."/>
            <person name="Hundley H."/>
            <person name="Amirebrahimi M."/>
            <person name="Ng V."/>
            <person name="Lorenzo-Gutierrez D."/>
            <person name="Binder U."/>
            <person name="Yang J."/>
            <person name="Song Y."/>
            <person name="Canovas D."/>
            <person name="Navarro E."/>
            <person name="Freitag M."/>
            <person name="Gabaldon T."/>
            <person name="Grigoriev I.V."/>
            <person name="Corrochano L.M."/>
            <person name="Nicolas F.E."/>
            <person name="Garre V."/>
        </authorList>
    </citation>
    <scope>NUCLEOTIDE SEQUENCE [LARGE SCALE GENOMIC DNA]</scope>
    <source>
        <strain evidence="12 13">L51</strain>
    </source>
</reference>
<accession>A0ABR3ANT7</accession>
<evidence type="ECO:0000256" key="5">
    <source>
        <dbReference type="ARBA" id="ARBA00022694"/>
    </source>
</evidence>
<evidence type="ECO:0000313" key="13">
    <source>
        <dbReference type="Proteomes" id="UP001448207"/>
    </source>
</evidence>
<dbReference type="SUPFAM" id="SSF56112">
    <property type="entry name" value="Protein kinase-like (PK-like)"/>
    <property type="match status" value="1"/>
</dbReference>
<dbReference type="PANTHER" id="PTHR12209:SF0">
    <property type="entry name" value="EKC_KEOPS COMPLEX SUBUNIT TP53RK"/>
    <property type="match status" value="1"/>
</dbReference>
<dbReference type="Gene3D" id="3.30.200.20">
    <property type="entry name" value="Phosphorylase Kinase, domain 1"/>
    <property type="match status" value="1"/>
</dbReference>
<dbReference type="EMBL" id="JBCLYO010000023">
    <property type="protein sequence ID" value="KAL0079097.1"/>
    <property type="molecule type" value="Genomic_DNA"/>
</dbReference>
<evidence type="ECO:0000256" key="8">
    <source>
        <dbReference type="ARBA" id="ARBA00022840"/>
    </source>
</evidence>
<feature type="domain" description="Protein kinase" evidence="11">
    <location>
        <begin position="6"/>
        <end position="226"/>
    </location>
</feature>
<evidence type="ECO:0000259" key="11">
    <source>
        <dbReference type="PROSITE" id="PS50011"/>
    </source>
</evidence>
<evidence type="ECO:0000313" key="12">
    <source>
        <dbReference type="EMBL" id="KAL0079097.1"/>
    </source>
</evidence>
<keyword evidence="3" id="KW-0723">Serine/threonine-protein kinase</keyword>
<keyword evidence="7" id="KW-0418">Kinase</keyword>
<comment type="catalytic activity">
    <reaction evidence="9">
        <text>L-threonyl-[protein] + ATP = O-phospho-L-threonyl-[protein] + ADP + H(+)</text>
        <dbReference type="Rhea" id="RHEA:46608"/>
        <dbReference type="Rhea" id="RHEA-COMP:11060"/>
        <dbReference type="Rhea" id="RHEA-COMP:11605"/>
        <dbReference type="ChEBI" id="CHEBI:15378"/>
        <dbReference type="ChEBI" id="CHEBI:30013"/>
        <dbReference type="ChEBI" id="CHEBI:30616"/>
        <dbReference type="ChEBI" id="CHEBI:61977"/>
        <dbReference type="ChEBI" id="CHEBI:456216"/>
        <dbReference type="EC" id="2.7.11.1"/>
    </reaction>
</comment>
<dbReference type="Proteomes" id="UP001448207">
    <property type="component" value="Unassembled WGS sequence"/>
</dbReference>
<evidence type="ECO:0000256" key="2">
    <source>
        <dbReference type="ARBA" id="ARBA00012513"/>
    </source>
</evidence>
<name>A0ABR3ANT7_PHYBL</name>
<dbReference type="NCBIfam" id="TIGR03724">
    <property type="entry name" value="arch_bud32"/>
    <property type="match status" value="1"/>
</dbReference>
<evidence type="ECO:0000256" key="9">
    <source>
        <dbReference type="ARBA" id="ARBA00047899"/>
    </source>
</evidence>
<comment type="caution">
    <text evidence="12">The sequence shown here is derived from an EMBL/GenBank/DDBJ whole genome shotgun (WGS) entry which is preliminary data.</text>
</comment>
<dbReference type="InterPro" id="IPR000719">
    <property type="entry name" value="Prot_kinase_dom"/>
</dbReference>
<keyword evidence="8" id="KW-0067">ATP-binding</keyword>
<comment type="similarity">
    <text evidence="1">Belongs to the protein kinase superfamily. BUD32 family.</text>
</comment>
<sequence>MTMAVPSGVACIKQGAEARVFDLPTFLSLPQGCIAKERFKKTYRHPDLDRQLTNKRVVQEARSLYKCKKAGMDTPTLYFVDMNTATIFMEKISGITVKQRLLDYQATQYSGVDFASLSKYIGESLAKMHSLDVIHGDLTTSNLMIRETIESVVIIDFGLSYISNLAEDKAVDLYVLERAFASTHPNTEELFESILSHYLNAYKNSKAVMNKLEDVRLRGRKRSMLG</sequence>
<organism evidence="12 13">
    <name type="scientific">Phycomyces blakesleeanus</name>
    <dbReference type="NCBI Taxonomy" id="4837"/>
    <lineage>
        <taxon>Eukaryota</taxon>
        <taxon>Fungi</taxon>
        <taxon>Fungi incertae sedis</taxon>
        <taxon>Mucoromycota</taxon>
        <taxon>Mucoromycotina</taxon>
        <taxon>Mucoromycetes</taxon>
        <taxon>Mucorales</taxon>
        <taxon>Phycomycetaceae</taxon>
        <taxon>Phycomyces</taxon>
    </lineage>
</organism>
<dbReference type="PROSITE" id="PS50011">
    <property type="entry name" value="PROTEIN_KINASE_DOM"/>
    <property type="match status" value="1"/>
</dbReference>
<evidence type="ECO:0000256" key="7">
    <source>
        <dbReference type="ARBA" id="ARBA00022777"/>
    </source>
</evidence>
<keyword evidence="5" id="KW-0819">tRNA processing</keyword>
<keyword evidence="13" id="KW-1185">Reference proteome</keyword>
<evidence type="ECO:0000256" key="6">
    <source>
        <dbReference type="ARBA" id="ARBA00022741"/>
    </source>
</evidence>
<dbReference type="Gene3D" id="1.10.510.10">
    <property type="entry name" value="Transferase(Phosphotransferase) domain 1"/>
    <property type="match status" value="1"/>
</dbReference>
<dbReference type="InterPro" id="IPR011009">
    <property type="entry name" value="Kinase-like_dom_sf"/>
</dbReference>
<dbReference type="Pfam" id="PF00069">
    <property type="entry name" value="Pkinase"/>
    <property type="match status" value="1"/>
</dbReference>
<gene>
    <name evidence="12" type="ORF">J3Q64DRAFT_1839256</name>
</gene>
<protein>
    <recommendedName>
        <fullName evidence="2">non-specific serine/threonine protein kinase</fullName>
        <ecNumber evidence="2">2.7.11.1</ecNumber>
    </recommendedName>
</protein>
<dbReference type="PANTHER" id="PTHR12209">
    <property type="entry name" value="NON-SPECIFIC SERINE/THREONINE PROTEIN KINASE"/>
    <property type="match status" value="1"/>
</dbReference>
<evidence type="ECO:0000256" key="1">
    <source>
        <dbReference type="ARBA" id="ARBA00010630"/>
    </source>
</evidence>
<dbReference type="InterPro" id="IPR022495">
    <property type="entry name" value="Bud32"/>
</dbReference>
<dbReference type="InterPro" id="IPR008266">
    <property type="entry name" value="Tyr_kinase_AS"/>
</dbReference>
<evidence type="ECO:0000256" key="3">
    <source>
        <dbReference type="ARBA" id="ARBA00022527"/>
    </source>
</evidence>
<evidence type="ECO:0000256" key="4">
    <source>
        <dbReference type="ARBA" id="ARBA00022679"/>
    </source>
</evidence>
<dbReference type="EC" id="2.7.11.1" evidence="2"/>
<dbReference type="PROSITE" id="PS00109">
    <property type="entry name" value="PROTEIN_KINASE_TYR"/>
    <property type="match status" value="1"/>
</dbReference>
<proteinExistence type="inferred from homology"/>